<name>A0A0C2T352_AMAMK</name>
<protein>
    <submittedName>
        <fullName evidence="1">Uncharacterized protein</fullName>
    </submittedName>
</protein>
<organism evidence="1 2">
    <name type="scientific">Amanita muscaria (strain Koide BX008)</name>
    <dbReference type="NCBI Taxonomy" id="946122"/>
    <lineage>
        <taxon>Eukaryota</taxon>
        <taxon>Fungi</taxon>
        <taxon>Dikarya</taxon>
        <taxon>Basidiomycota</taxon>
        <taxon>Agaricomycotina</taxon>
        <taxon>Agaricomycetes</taxon>
        <taxon>Agaricomycetidae</taxon>
        <taxon>Agaricales</taxon>
        <taxon>Pluteineae</taxon>
        <taxon>Amanitaceae</taxon>
        <taxon>Amanita</taxon>
    </lineage>
</organism>
<sequence length="59" mass="7131">MMKNHSRWCSVVFSLFLWSFIIGDLLNHRYYYISLHAYIFYALPPRDVDVKNLSSKPYN</sequence>
<dbReference type="EMBL" id="KN818291">
    <property type="protein sequence ID" value="KIL60929.1"/>
    <property type="molecule type" value="Genomic_DNA"/>
</dbReference>
<reference evidence="1 2" key="1">
    <citation type="submission" date="2014-04" db="EMBL/GenBank/DDBJ databases">
        <title>Evolutionary Origins and Diversification of the Mycorrhizal Mutualists.</title>
        <authorList>
            <consortium name="DOE Joint Genome Institute"/>
            <consortium name="Mycorrhizal Genomics Consortium"/>
            <person name="Kohler A."/>
            <person name="Kuo A."/>
            <person name="Nagy L.G."/>
            <person name="Floudas D."/>
            <person name="Copeland A."/>
            <person name="Barry K.W."/>
            <person name="Cichocki N."/>
            <person name="Veneault-Fourrey C."/>
            <person name="LaButti K."/>
            <person name="Lindquist E.A."/>
            <person name="Lipzen A."/>
            <person name="Lundell T."/>
            <person name="Morin E."/>
            <person name="Murat C."/>
            <person name="Riley R."/>
            <person name="Ohm R."/>
            <person name="Sun H."/>
            <person name="Tunlid A."/>
            <person name="Henrissat B."/>
            <person name="Grigoriev I.V."/>
            <person name="Hibbett D.S."/>
            <person name="Martin F."/>
        </authorList>
    </citation>
    <scope>NUCLEOTIDE SEQUENCE [LARGE SCALE GENOMIC DNA]</scope>
    <source>
        <strain evidence="1 2">Koide BX008</strain>
    </source>
</reference>
<evidence type="ECO:0000313" key="1">
    <source>
        <dbReference type="EMBL" id="KIL60929.1"/>
    </source>
</evidence>
<dbReference type="AlphaFoldDB" id="A0A0C2T352"/>
<accession>A0A0C2T352</accession>
<keyword evidence="2" id="KW-1185">Reference proteome</keyword>
<gene>
    <name evidence="1" type="ORF">M378DRAFT_903890</name>
</gene>
<evidence type="ECO:0000313" key="2">
    <source>
        <dbReference type="Proteomes" id="UP000054549"/>
    </source>
</evidence>
<dbReference type="HOGENOM" id="CLU_2960268_0_0_1"/>
<dbReference type="InParanoid" id="A0A0C2T352"/>
<proteinExistence type="predicted"/>
<dbReference type="Proteomes" id="UP000054549">
    <property type="component" value="Unassembled WGS sequence"/>
</dbReference>